<name>A0A0A8ZE47_ARUDO</name>
<reference evidence="1" key="2">
    <citation type="journal article" date="2015" name="Data Brief">
        <title>Shoot transcriptome of the giant reed, Arundo donax.</title>
        <authorList>
            <person name="Barrero R.A."/>
            <person name="Guerrero F.D."/>
            <person name="Moolhuijzen P."/>
            <person name="Goolsby J.A."/>
            <person name="Tidwell J."/>
            <person name="Bellgard S.E."/>
            <person name="Bellgard M.I."/>
        </authorList>
    </citation>
    <scope>NUCLEOTIDE SEQUENCE</scope>
    <source>
        <tissue evidence="1">Shoot tissue taken approximately 20 cm above the soil surface</tissue>
    </source>
</reference>
<accession>A0A0A8ZE47</accession>
<dbReference type="AlphaFoldDB" id="A0A0A8ZE47"/>
<evidence type="ECO:0000313" key="1">
    <source>
        <dbReference type="EMBL" id="JAD37659.1"/>
    </source>
</evidence>
<protein>
    <submittedName>
        <fullName evidence="1">Uncharacterized protein</fullName>
    </submittedName>
</protein>
<organism evidence="1">
    <name type="scientific">Arundo donax</name>
    <name type="common">Giant reed</name>
    <name type="synonym">Donax arundinaceus</name>
    <dbReference type="NCBI Taxonomy" id="35708"/>
    <lineage>
        <taxon>Eukaryota</taxon>
        <taxon>Viridiplantae</taxon>
        <taxon>Streptophyta</taxon>
        <taxon>Embryophyta</taxon>
        <taxon>Tracheophyta</taxon>
        <taxon>Spermatophyta</taxon>
        <taxon>Magnoliopsida</taxon>
        <taxon>Liliopsida</taxon>
        <taxon>Poales</taxon>
        <taxon>Poaceae</taxon>
        <taxon>PACMAD clade</taxon>
        <taxon>Arundinoideae</taxon>
        <taxon>Arundineae</taxon>
        <taxon>Arundo</taxon>
    </lineage>
</organism>
<dbReference type="EMBL" id="GBRH01260236">
    <property type="protein sequence ID" value="JAD37659.1"/>
    <property type="molecule type" value="Transcribed_RNA"/>
</dbReference>
<proteinExistence type="predicted"/>
<reference evidence="1" key="1">
    <citation type="submission" date="2014-09" db="EMBL/GenBank/DDBJ databases">
        <authorList>
            <person name="Magalhaes I.L.F."/>
            <person name="Oliveira U."/>
            <person name="Santos F.R."/>
            <person name="Vidigal T.H.D.A."/>
            <person name="Brescovit A.D."/>
            <person name="Santos A.J."/>
        </authorList>
    </citation>
    <scope>NUCLEOTIDE SEQUENCE</scope>
    <source>
        <tissue evidence="1">Shoot tissue taken approximately 20 cm above the soil surface</tissue>
    </source>
</reference>
<sequence length="68" mass="8363">MTHQEQVTSNWEFIRDRMVVYVTQHRSGFGPFISKLVNHRYQSIHQSYTTWRGNRPSRHDLWNNNKWC</sequence>